<reference evidence="2" key="1">
    <citation type="journal article" date="2019" name="Int. J. Syst. Evol. Microbiol.">
        <title>The Global Catalogue of Microorganisms (GCM) 10K type strain sequencing project: providing services to taxonomists for standard genome sequencing and annotation.</title>
        <authorList>
            <consortium name="The Broad Institute Genomics Platform"/>
            <consortium name="The Broad Institute Genome Sequencing Center for Infectious Disease"/>
            <person name="Wu L."/>
            <person name="Ma J."/>
        </authorList>
    </citation>
    <scope>NUCLEOTIDE SEQUENCE [LARGE SCALE GENOMIC DNA]</scope>
    <source>
        <strain evidence="2">KCTC 23984</strain>
    </source>
</reference>
<protein>
    <submittedName>
        <fullName evidence="1">Acyl carrier protein</fullName>
    </submittedName>
</protein>
<sequence length="96" mass="11243">MNTMPYSTQAIEREVVNIIKTVTKVQDEDRLLQVRDLTKLGLDILDVVDIILEVEKIYNLTIPDEVPVYSVDDFVRYVYSQLIAKPERKHIPTRRL</sequence>
<keyword evidence="2" id="KW-1185">Reference proteome</keyword>
<evidence type="ECO:0000313" key="1">
    <source>
        <dbReference type="EMBL" id="MFD3001536.1"/>
    </source>
</evidence>
<accession>A0ABW6BWN8</accession>
<dbReference type="InterPro" id="IPR036736">
    <property type="entry name" value="ACP-like_sf"/>
</dbReference>
<dbReference type="EMBL" id="JBHUOX010000010">
    <property type="protein sequence ID" value="MFD3001536.1"/>
    <property type="molecule type" value="Genomic_DNA"/>
</dbReference>
<comment type="caution">
    <text evidence="1">The sequence shown here is derived from an EMBL/GenBank/DDBJ whole genome shotgun (WGS) entry which is preliminary data.</text>
</comment>
<dbReference type="Gene3D" id="1.10.1200.10">
    <property type="entry name" value="ACP-like"/>
    <property type="match status" value="1"/>
</dbReference>
<name>A0ABW6BWN8_9BACT</name>
<organism evidence="1 2">
    <name type="scientific">Pontibacter toksunensis</name>
    <dbReference type="NCBI Taxonomy" id="1332631"/>
    <lineage>
        <taxon>Bacteria</taxon>
        <taxon>Pseudomonadati</taxon>
        <taxon>Bacteroidota</taxon>
        <taxon>Cytophagia</taxon>
        <taxon>Cytophagales</taxon>
        <taxon>Hymenobacteraceae</taxon>
        <taxon>Pontibacter</taxon>
    </lineage>
</organism>
<dbReference type="Proteomes" id="UP001597641">
    <property type="component" value="Unassembled WGS sequence"/>
</dbReference>
<dbReference type="RefSeq" id="WP_377485732.1">
    <property type="nucleotide sequence ID" value="NZ_JBHUOX010000010.1"/>
</dbReference>
<dbReference type="SUPFAM" id="SSF47336">
    <property type="entry name" value="ACP-like"/>
    <property type="match status" value="1"/>
</dbReference>
<gene>
    <name evidence="1" type="ORF">ACFS7Z_14290</name>
</gene>
<evidence type="ECO:0000313" key="2">
    <source>
        <dbReference type="Proteomes" id="UP001597641"/>
    </source>
</evidence>
<proteinExistence type="predicted"/>